<dbReference type="Gene3D" id="2.120.10.30">
    <property type="entry name" value="TolB, C-terminal domain"/>
    <property type="match status" value="1"/>
</dbReference>
<reference evidence="3" key="1">
    <citation type="journal article" date="2019" name="Int. J. Syst. Evol. Microbiol.">
        <title>The Global Catalogue of Microorganisms (GCM) 10K type strain sequencing project: providing services to taxonomists for standard genome sequencing and annotation.</title>
        <authorList>
            <consortium name="The Broad Institute Genomics Platform"/>
            <consortium name="The Broad Institute Genome Sequencing Center for Infectious Disease"/>
            <person name="Wu L."/>
            <person name="Ma J."/>
        </authorList>
    </citation>
    <scope>NUCLEOTIDE SEQUENCE [LARGE SCALE GENOMIC DNA]</scope>
    <source>
        <strain evidence="3">JCM 17986</strain>
    </source>
</reference>
<evidence type="ECO:0000313" key="2">
    <source>
        <dbReference type="EMBL" id="GAA4966594.1"/>
    </source>
</evidence>
<evidence type="ECO:0000256" key="1">
    <source>
        <dbReference type="SAM" id="SignalP"/>
    </source>
</evidence>
<protein>
    <submittedName>
        <fullName evidence="2">PD40 domain-containing protein</fullName>
    </submittedName>
</protein>
<sequence>MTRTARFAVLAVATALLAGIAVAYTWHASGRAGQGPEQAFSDVALDPPGRILFRTTMAGSGRDHVAALDLSATGTSDGDDGRAISPTACLVFHAAHGTGVCLKLANAALHTYNAVILDDHLRPIDTRETAGTPSRARVSPTGNLAAWTTFVGGESYAGIDFATRTAILDRRSGTLYDNLENFRVIRDGKPYQAADINVWGVTFAADDNRFYATVATDGHRYLAEGDLAARTLRTLHDNVECPSLSPDGTRIAYKKRLPDADPSRPWRLYTLDLRTGTETATAETRTLDDQAEWLDNTTVLYTLPGDLRADIWSTPADGGGKPKVLVKYALSPTVLRG</sequence>
<gene>
    <name evidence="2" type="ORF">GCM10023205_34050</name>
</gene>
<comment type="caution">
    <text evidence="2">The sequence shown here is derived from an EMBL/GenBank/DDBJ whole genome shotgun (WGS) entry which is preliminary data.</text>
</comment>
<keyword evidence="1" id="KW-0732">Signal</keyword>
<name>A0ABP9HBH3_9ACTN</name>
<dbReference type="Proteomes" id="UP001500466">
    <property type="component" value="Unassembled WGS sequence"/>
</dbReference>
<feature type="signal peptide" evidence="1">
    <location>
        <begin position="1"/>
        <end position="23"/>
    </location>
</feature>
<proteinExistence type="predicted"/>
<accession>A0ABP9HBH3</accession>
<dbReference type="SUPFAM" id="SSF82171">
    <property type="entry name" value="DPP6 N-terminal domain-like"/>
    <property type="match status" value="1"/>
</dbReference>
<evidence type="ECO:0000313" key="3">
    <source>
        <dbReference type="Proteomes" id="UP001500466"/>
    </source>
</evidence>
<organism evidence="2 3">
    <name type="scientific">Yinghuangia aomiensis</name>
    <dbReference type="NCBI Taxonomy" id="676205"/>
    <lineage>
        <taxon>Bacteria</taxon>
        <taxon>Bacillati</taxon>
        <taxon>Actinomycetota</taxon>
        <taxon>Actinomycetes</taxon>
        <taxon>Kitasatosporales</taxon>
        <taxon>Streptomycetaceae</taxon>
        <taxon>Yinghuangia</taxon>
    </lineage>
</organism>
<feature type="chain" id="PRO_5046848401" evidence="1">
    <location>
        <begin position="24"/>
        <end position="337"/>
    </location>
</feature>
<keyword evidence="3" id="KW-1185">Reference proteome</keyword>
<dbReference type="InterPro" id="IPR011042">
    <property type="entry name" value="6-blade_b-propeller_TolB-like"/>
</dbReference>
<dbReference type="RefSeq" id="WP_345676346.1">
    <property type="nucleotide sequence ID" value="NZ_BAABHS010000011.1"/>
</dbReference>
<dbReference type="EMBL" id="BAABHS010000011">
    <property type="protein sequence ID" value="GAA4966594.1"/>
    <property type="molecule type" value="Genomic_DNA"/>
</dbReference>